<gene>
    <name evidence="5" type="ORF">FYJ84_09955</name>
</gene>
<keyword evidence="1" id="KW-0540">Nuclease</keyword>
<dbReference type="RefSeq" id="WP_154407478.1">
    <property type="nucleotide sequence ID" value="NZ_VUNR01000020.1"/>
</dbReference>
<evidence type="ECO:0000256" key="1">
    <source>
        <dbReference type="ARBA" id="ARBA00022722"/>
    </source>
</evidence>
<dbReference type="SUPFAM" id="SSF53098">
    <property type="entry name" value="Ribonuclease H-like"/>
    <property type="match status" value="1"/>
</dbReference>
<name>A0A6I2UF04_9FIRM</name>
<dbReference type="GO" id="GO:0008408">
    <property type="term" value="F:3'-5' exonuclease activity"/>
    <property type="evidence" value="ECO:0007669"/>
    <property type="project" value="TreeGrafter"/>
</dbReference>
<dbReference type="Pfam" id="PF00929">
    <property type="entry name" value="RNase_T"/>
    <property type="match status" value="1"/>
</dbReference>
<comment type="caution">
    <text evidence="5">The sequence shown here is derived from an EMBL/GenBank/DDBJ whole genome shotgun (WGS) entry which is preliminary data.</text>
</comment>
<protein>
    <recommendedName>
        <fullName evidence="4">Exonuclease domain-containing protein</fullName>
    </recommendedName>
</protein>
<accession>A0A6I2UF04</accession>
<evidence type="ECO:0000313" key="5">
    <source>
        <dbReference type="EMBL" id="MSU09307.1"/>
    </source>
</evidence>
<evidence type="ECO:0000313" key="6">
    <source>
        <dbReference type="Proteomes" id="UP000433181"/>
    </source>
</evidence>
<dbReference type="GO" id="GO:0003676">
    <property type="term" value="F:nucleic acid binding"/>
    <property type="evidence" value="ECO:0007669"/>
    <property type="project" value="InterPro"/>
</dbReference>
<feature type="domain" description="Exonuclease" evidence="4">
    <location>
        <begin position="2"/>
        <end position="171"/>
    </location>
</feature>
<dbReference type="AlphaFoldDB" id="A0A6I2UF04"/>
<keyword evidence="6" id="KW-1185">Reference proteome</keyword>
<reference evidence="5 6" key="1">
    <citation type="submission" date="2019-08" db="EMBL/GenBank/DDBJ databases">
        <title>In-depth cultivation of the pig gut microbiome towards novel bacterial diversity and tailored functional studies.</title>
        <authorList>
            <person name="Wylensek D."/>
            <person name="Hitch T.C.A."/>
            <person name="Clavel T."/>
        </authorList>
    </citation>
    <scope>NUCLEOTIDE SEQUENCE [LARGE SCALE GENOMIC DNA]</scope>
    <source>
        <strain evidence="5 6">WCA-693-APC-5D-A</strain>
    </source>
</reference>
<dbReference type="PANTHER" id="PTHR30231">
    <property type="entry name" value="DNA POLYMERASE III SUBUNIT EPSILON"/>
    <property type="match status" value="1"/>
</dbReference>
<dbReference type="InterPro" id="IPR036397">
    <property type="entry name" value="RNaseH_sf"/>
</dbReference>
<dbReference type="PANTHER" id="PTHR30231:SF4">
    <property type="entry name" value="PROTEIN NEN2"/>
    <property type="match status" value="1"/>
</dbReference>
<dbReference type="InterPro" id="IPR012337">
    <property type="entry name" value="RNaseH-like_sf"/>
</dbReference>
<keyword evidence="2" id="KW-0378">Hydrolase</keyword>
<sequence>MHIACLDTESTSTGKFNEILELAIYSARGELILNSLYKPKRNRRWPHSERVHGISPLMVQDKPHFQDCLRKIQKIFDRSQMVLGFALDNDIRILEQSGVTGLVPEKCLDVRELFWGVYGDELAMDFYHVPSLIKCAEFCGYVWEEGSAHSAAADAKATLYCYEVLMRKFIQKYELCQLPDEQEKLTDEQIYLGWRRLQEMVRVELHNRAVEKAKGWLYLIDCPEGVLLVARKKPLAARKSKPSADGTGAGKDTGIGAGIAAATATGNDAYGAPSRGEAGQSKSRVLAGIELADYAKGYDVMYARFKDKMLPHGPGEKNYYRLTEADIEEFKLYTNVFEA</sequence>
<evidence type="ECO:0000256" key="3">
    <source>
        <dbReference type="ARBA" id="ARBA00022839"/>
    </source>
</evidence>
<proteinExistence type="predicted"/>
<dbReference type="GeneID" id="96779247"/>
<evidence type="ECO:0000256" key="2">
    <source>
        <dbReference type="ARBA" id="ARBA00022801"/>
    </source>
</evidence>
<keyword evidence="3" id="KW-0269">Exonuclease</keyword>
<evidence type="ECO:0000259" key="4">
    <source>
        <dbReference type="SMART" id="SM00479"/>
    </source>
</evidence>
<dbReference type="Proteomes" id="UP000433181">
    <property type="component" value="Unassembled WGS sequence"/>
</dbReference>
<dbReference type="Gene3D" id="3.30.420.10">
    <property type="entry name" value="Ribonuclease H-like superfamily/Ribonuclease H"/>
    <property type="match status" value="1"/>
</dbReference>
<dbReference type="SMART" id="SM00479">
    <property type="entry name" value="EXOIII"/>
    <property type="match status" value="1"/>
</dbReference>
<dbReference type="InterPro" id="IPR013520">
    <property type="entry name" value="Ribonucl_H"/>
</dbReference>
<organism evidence="5 6">
    <name type="scientific">Anaerovibrio slackiae</name>
    <dbReference type="NCBI Taxonomy" id="2652309"/>
    <lineage>
        <taxon>Bacteria</taxon>
        <taxon>Bacillati</taxon>
        <taxon>Bacillota</taxon>
        <taxon>Negativicutes</taxon>
        <taxon>Selenomonadales</taxon>
        <taxon>Selenomonadaceae</taxon>
        <taxon>Anaerovibrio</taxon>
    </lineage>
</organism>
<dbReference type="EMBL" id="VUNR01000020">
    <property type="protein sequence ID" value="MSU09307.1"/>
    <property type="molecule type" value="Genomic_DNA"/>
</dbReference>